<sequence length="751" mass="83362">MSVNDQPPSVDVTISLRASQPAADLQSLDQRLKRLSDDVLPPHPYLLTLPTKVPFRLAPRSVNNWAVGHDRPFSPEEQELQYMTFLTHSDTDSLLKAVGDWSDEKGRMMADRSTVPTTAETPKDTIAKKKISLNDYKNQKNSGPSPVIQDQKNREGRHPATREEAQQIPKSSLVKKSDKAEPPHPPPKSQSHVSLDKGPKKRPSTSNLEARPGYAFIQKRRLSPEKEVRRDPTPTKSNSPRLPALLSPTLPPTGPKLPRLLSPTLPPDIEKELARLGDRSPTRHSPKRDIITSKSKRDEAAQTRTSNPGNSGTGFSLQNGRAGVISKETNQEMIVRLRYGKGNKKRIEALLKFSGKRKPNRPESPSSHGIDPDETIQLEKKRGESGSTRGNGSSDRLKPKSKPDDELSSSGVNRSKEPKGPVEKLPTPPLTSSRSHLPANDKVKPTSLTPVKDSKASIPRRNDLGEGEGRTPVNPTTKRHSMDPGIRGSPSQSDGRSRNTDRRAWRDEFQRFTNIGRELKHAAVRYNAKPDSSSVDEKLAAVTAIEAIMCFILAFVADDQCKVLTRQVGDSSTWQSILAYWKVVKKNSTSYPVLYGLCLLLGAVSYEAIHSLDLERLAVSPLPGEHTPVPTPGSDGNTVPSDENKKSRKEFLELKNRLPECWKESQKLWLEGTRSLSEDVLSKEFPNTWSCRSHNHGERGKATPKPGDYAGDYFLPLGGTTPPIEVVRFGWSLLQEWCTHEKVEWNGRLGL</sequence>
<feature type="region of interest" description="Disordered" evidence="1">
    <location>
        <begin position="623"/>
        <end position="646"/>
    </location>
</feature>
<feature type="region of interest" description="Disordered" evidence="1">
    <location>
        <begin position="107"/>
        <end position="331"/>
    </location>
</feature>
<feature type="compositionally biased region" description="Polar residues" evidence="1">
    <location>
        <begin position="135"/>
        <end position="150"/>
    </location>
</feature>
<evidence type="ECO:0000256" key="1">
    <source>
        <dbReference type="SAM" id="MobiDB-lite"/>
    </source>
</evidence>
<feature type="compositionally biased region" description="Basic and acidic residues" evidence="1">
    <location>
        <begin position="268"/>
        <end position="301"/>
    </location>
</feature>
<gene>
    <name evidence="3" type="ORF">N7494_005728</name>
</gene>
<dbReference type="Pfam" id="PF21204">
    <property type="entry name" value="Ebp1_C"/>
    <property type="match status" value="1"/>
</dbReference>
<name>A0AAD6CV19_9EURO</name>
<dbReference type="EMBL" id="JAQIZZ010000005">
    <property type="protein sequence ID" value="KAJ5540652.1"/>
    <property type="molecule type" value="Genomic_DNA"/>
</dbReference>
<evidence type="ECO:0000259" key="2">
    <source>
        <dbReference type="Pfam" id="PF21204"/>
    </source>
</evidence>
<proteinExistence type="predicted"/>
<evidence type="ECO:0000313" key="3">
    <source>
        <dbReference type="EMBL" id="KAJ5540652.1"/>
    </source>
</evidence>
<dbReference type="AlphaFoldDB" id="A0AAD6CV19"/>
<comment type="caution">
    <text evidence="3">The sequence shown here is derived from an EMBL/GenBank/DDBJ whole genome shotgun (WGS) entry which is preliminary data.</text>
</comment>
<feature type="compositionally biased region" description="Basic and acidic residues" evidence="1">
    <location>
        <begin position="222"/>
        <end position="233"/>
    </location>
</feature>
<keyword evidence="4" id="KW-1185">Reference proteome</keyword>
<feature type="compositionally biased region" description="Basic and acidic residues" evidence="1">
    <location>
        <begin position="452"/>
        <end position="469"/>
    </location>
</feature>
<evidence type="ECO:0000313" key="4">
    <source>
        <dbReference type="Proteomes" id="UP001220324"/>
    </source>
</evidence>
<feature type="compositionally biased region" description="Basic and acidic residues" evidence="1">
    <location>
        <begin position="395"/>
        <end position="405"/>
    </location>
</feature>
<feature type="compositionally biased region" description="Polar residues" evidence="1">
    <location>
        <begin position="302"/>
        <end position="319"/>
    </location>
</feature>
<organism evidence="3 4">
    <name type="scientific">Penicillium frequentans</name>
    <dbReference type="NCBI Taxonomy" id="3151616"/>
    <lineage>
        <taxon>Eukaryota</taxon>
        <taxon>Fungi</taxon>
        <taxon>Dikarya</taxon>
        <taxon>Ascomycota</taxon>
        <taxon>Pezizomycotina</taxon>
        <taxon>Eurotiomycetes</taxon>
        <taxon>Eurotiomycetidae</taxon>
        <taxon>Eurotiales</taxon>
        <taxon>Aspergillaceae</taxon>
        <taxon>Penicillium</taxon>
    </lineage>
</organism>
<feature type="compositionally biased region" description="Low complexity" evidence="1">
    <location>
        <begin position="239"/>
        <end position="248"/>
    </location>
</feature>
<reference evidence="3 4" key="1">
    <citation type="journal article" date="2023" name="IMA Fungus">
        <title>Comparative genomic study of the Penicillium genus elucidates a diverse pangenome and 15 lateral gene transfer events.</title>
        <authorList>
            <person name="Petersen C."/>
            <person name="Sorensen T."/>
            <person name="Nielsen M.R."/>
            <person name="Sondergaard T.E."/>
            <person name="Sorensen J.L."/>
            <person name="Fitzpatrick D.A."/>
            <person name="Frisvad J.C."/>
            <person name="Nielsen K.L."/>
        </authorList>
    </citation>
    <scope>NUCLEOTIDE SEQUENCE [LARGE SCALE GENOMIC DNA]</scope>
    <source>
        <strain evidence="3 4">IBT 35679</strain>
    </source>
</reference>
<dbReference type="Proteomes" id="UP001220324">
    <property type="component" value="Unassembled WGS sequence"/>
</dbReference>
<protein>
    <recommendedName>
        <fullName evidence="2">Ell binding protein Ebp1 C-terminal domain-containing protein</fullName>
    </recommendedName>
</protein>
<accession>A0AAD6CV19</accession>
<feature type="compositionally biased region" description="Basic and acidic residues" evidence="1">
    <location>
        <begin position="151"/>
        <end position="165"/>
    </location>
</feature>
<dbReference type="InterPro" id="IPR049403">
    <property type="entry name" value="Ebp1_C"/>
</dbReference>
<feature type="domain" description="Ell binding protein Ebp1 C-terminal" evidence="2">
    <location>
        <begin position="489"/>
        <end position="737"/>
    </location>
</feature>
<feature type="compositionally biased region" description="Polar residues" evidence="1">
    <location>
        <begin position="385"/>
        <end position="394"/>
    </location>
</feature>
<feature type="compositionally biased region" description="Basic and acidic residues" evidence="1">
    <location>
        <begin position="495"/>
        <end position="505"/>
    </location>
</feature>
<feature type="region of interest" description="Disordered" evidence="1">
    <location>
        <begin position="348"/>
        <end position="505"/>
    </location>
</feature>